<dbReference type="PANTHER" id="PTHR11178:SF51">
    <property type="entry name" value="FE_S BIOGENESIS PROTEIN NFUA"/>
    <property type="match status" value="1"/>
</dbReference>
<comment type="function">
    <text evidence="1">May be involved in the formation or repair of [Fe-S] clusters present in iron-sulfur proteins.</text>
</comment>
<protein>
    <submittedName>
        <fullName evidence="4">NifU family protein</fullName>
    </submittedName>
</protein>
<evidence type="ECO:0000259" key="3">
    <source>
        <dbReference type="Pfam" id="PF01106"/>
    </source>
</evidence>
<gene>
    <name evidence="4" type="ORF">GCM10009799_34330</name>
</gene>
<organism evidence="4 5">
    <name type="scientific">Nocardiopsis rhodophaea</name>
    <dbReference type="NCBI Taxonomy" id="280238"/>
    <lineage>
        <taxon>Bacteria</taxon>
        <taxon>Bacillati</taxon>
        <taxon>Actinomycetota</taxon>
        <taxon>Actinomycetes</taxon>
        <taxon>Streptosporangiales</taxon>
        <taxon>Nocardiopsidaceae</taxon>
        <taxon>Nocardiopsis</taxon>
    </lineage>
</organism>
<accession>A0ABN2TDD3</accession>
<dbReference type="Pfam" id="PF01106">
    <property type="entry name" value="NifU"/>
    <property type="match status" value="1"/>
</dbReference>
<sequence>MTTESALDSTSERVEQLLDELAGSHPEAHERAEEVIRLVVQLYGTALGRIVERVGELSSASSGEDGAPPSPLEPLLDDALIAGLLVLHDLHPHDTATRVRQALERVRPYLGSHAGDVEIVDVDREQGVAVLRLQGNCHGCPSSAETVRNSIERVIAEAAPEIGEVRVEGVAESPPDPAEPGFVPLDSLRHRPPEHSMTCTVPADLAGPAVAGDREGAG</sequence>
<evidence type="ECO:0000256" key="2">
    <source>
        <dbReference type="SAM" id="MobiDB-lite"/>
    </source>
</evidence>
<dbReference type="EMBL" id="BAAAPC010000014">
    <property type="protein sequence ID" value="GAA2004243.1"/>
    <property type="molecule type" value="Genomic_DNA"/>
</dbReference>
<name>A0ABN2TDD3_9ACTN</name>
<dbReference type="InterPro" id="IPR034904">
    <property type="entry name" value="FSCA_dom_sf"/>
</dbReference>
<dbReference type="PANTHER" id="PTHR11178">
    <property type="entry name" value="IRON-SULFUR CLUSTER SCAFFOLD PROTEIN NFU-RELATED"/>
    <property type="match status" value="1"/>
</dbReference>
<dbReference type="Gene3D" id="3.30.300.130">
    <property type="entry name" value="Fe-S cluster assembly (FSCA)"/>
    <property type="match status" value="1"/>
</dbReference>
<evidence type="ECO:0000256" key="1">
    <source>
        <dbReference type="ARBA" id="ARBA00049958"/>
    </source>
</evidence>
<feature type="domain" description="NIF system FeS cluster assembly NifU C-terminal" evidence="3">
    <location>
        <begin position="99"/>
        <end position="165"/>
    </location>
</feature>
<dbReference type="RefSeq" id="WP_344163741.1">
    <property type="nucleotide sequence ID" value="NZ_BAAAPC010000014.1"/>
</dbReference>
<feature type="region of interest" description="Disordered" evidence="2">
    <location>
        <begin position="169"/>
        <end position="218"/>
    </location>
</feature>
<evidence type="ECO:0000313" key="5">
    <source>
        <dbReference type="Proteomes" id="UP001501585"/>
    </source>
</evidence>
<dbReference type="Proteomes" id="UP001501585">
    <property type="component" value="Unassembled WGS sequence"/>
</dbReference>
<proteinExistence type="predicted"/>
<comment type="caution">
    <text evidence="4">The sequence shown here is derived from an EMBL/GenBank/DDBJ whole genome shotgun (WGS) entry which is preliminary data.</text>
</comment>
<keyword evidence="5" id="KW-1185">Reference proteome</keyword>
<dbReference type="InterPro" id="IPR001075">
    <property type="entry name" value="NIF_FeS_clus_asmbl_NifU_C"/>
</dbReference>
<dbReference type="SUPFAM" id="SSF117916">
    <property type="entry name" value="Fe-S cluster assembly (FSCA) domain-like"/>
    <property type="match status" value="1"/>
</dbReference>
<reference evidence="4 5" key="1">
    <citation type="journal article" date="2019" name="Int. J. Syst. Evol. Microbiol.">
        <title>The Global Catalogue of Microorganisms (GCM) 10K type strain sequencing project: providing services to taxonomists for standard genome sequencing and annotation.</title>
        <authorList>
            <consortium name="The Broad Institute Genomics Platform"/>
            <consortium name="The Broad Institute Genome Sequencing Center for Infectious Disease"/>
            <person name="Wu L."/>
            <person name="Ma J."/>
        </authorList>
    </citation>
    <scope>NUCLEOTIDE SEQUENCE [LARGE SCALE GENOMIC DNA]</scope>
    <source>
        <strain evidence="4 5">JCM 15313</strain>
    </source>
</reference>
<evidence type="ECO:0000313" key="4">
    <source>
        <dbReference type="EMBL" id="GAA2004243.1"/>
    </source>
</evidence>